<gene>
    <name evidence="1" type="ORF">CLUMA_CG008274</name>
    <name evidence="2" type="ORF">CLUMA_CG013868</name>
</gene>
<proteinExistence type="predicted"/>
<protein>
    <submittedName>
        <fullName evidence="1">CLUMA_CG008274, isoform A</fullName>
    </submittedName>
    <submittedName>
        <fullName evidence="2">CLUMA_CG013868, isoform A</fullName>
    </submittedName>
</protein>
<accession>A0A1J1I5B5</accession>
<keyword evidence="3" id="KW-1185">Reference proteome</keyword>
<evidence type="ECO:0000313" key="1">
    <source>
        <dbReference type="EMBL" id="CRK94780.1"/>
    </source>
</evidence>
<organism evidence="1 3">
    <name type="scientific">Clunio marinus</name>
    <dbReference type="NCBI Taxonomy" id="568069"/>
    <lineage>
        <taxon>Eukaryota</taxon>
        <taxon>Metazoa</taxon>
        <taxon>Ecdysozoa</taxon>
        <taxon>Arthropoda</taxon>
        <taxon>Hexapoda</taxon>
        <taxon>Insecta</taxon>
        <taxon>Pterygota</taxon>
        <taxon>Neoptera</taxon>
        <taxon>Endopterygota</taxon>
        <taxon>Diptera</taxon>
        <taxon>Nematocera</taxon>
        <taxon>Chironomoidea</taxon>
        <taxon>Chironomidae</taxon>
        <taxon>Clunio</taxon>
    </lineage>
</organism>
<dbReference type="EMBL" id="CVRI01000054">
    <property type="protein sequence ID" value="CRL00608.1"/>
    <property type="molecule type" value="Genomic_DNA"/>
</dbReference>
<reference evidence="1 3" key="1">
    <citation type="submission" date="2015-04" db="EMBL/GenBank/DDBJ databases">
        <authorList>
            <person name="Syromyatnikov M.Y."/>
            <person name="Popov V.N."/>
        </authorList>
    </citation>
    <scope>NUCLEOTIDE SEQUENCE [LARGE SCALE GENOMIC DNA]</scope>
</reference>
<dbReference type="AlphaFoldDB" id="A0A1J1I5B5"/>
<name>A0A1J1I5B5_9DIPT</name>
<dbReference type="EMBL" id="CVRI01000040">
    <property type="protein sequence ID" value="CRK94780.1"/>
    <property type="molecule type" value="Genomic_DNA"/>
</dbReference>
<evidence type="ECO:0000313" key="3">
    <source>
        <dbReference type="Proteomes" id="UP000183832"/>
    </source>
</evidence>
<evidence type="ECO:0000313" key="2">
    <source>
        <dbReference type="EMBL" id="CRL00608.1"/>
    </source>
</evidence>
<sequence length="38" mass="4370">MRTLEKFNAFQEFKCSNVDLRGTKENKEKESSISGETS</sequence>
<feature type="non-terminal residue" evidence="1">
    <location>
        <position position="38"/>
    </location>
</feature>
<dbReference type="Proteomes" id="UP000183832">
    <property type="component" value="Unassembled WGS sequence"/>
</dbReference>